<gene>
    <name evidence="1" type="ORF">ACFO4O_14865</name>
</gene>
<proteinExistence type="predicted"/>
<dbReference type="SUPFAM" id="SSF48452">
    <property type="entry name" value="TPR-like"/>
    <property type="match status" value="1"/>
</dbReference>
<dbReference type="InterPro" id="IPR019734">
    <property type="entry name" value="TPR_rpt"/>
</dbReference>
<name>A0ABV9LZV0_9ALTE</name>
<reference evidence="2" key="1">
    <citation type="journal article" date="2019" name="Int. J. Syst. Evol. Microbiol.">
        <title>The Global Catalogue of Microorganisms (GCM) 10K type strain sequencing project: providing services to taxonomists for standard genome sequencing and annotation.</title>
        <authorList>
            <consortium name="The Broad Institute Genomics Platform"/>
            <consortium name="The Broad Institute Genome Sequencing Center for Infectious Disease"/>
            <person name="Wu L."/>
            <person name="Ma J."/>
        </authorList>
    </citation>
    <scope>NUCLEOTIDE SEQUENCE [LARGE SCALE GENOMIC DNA]</scope>
    <source>
        <strain evidence="2">KACC 12507</strain>
    </source>
</reference>
<keyword evidence="2" id="KW-1185">Reference proteome</keyword>
<evidence type="ECO:0000313" key="1">
    <source>
        <dbReference type="EMBL" id="MFC4701446.1"/>
    </source>
</evidence>
<organism evidence="1 2">
    <name type="scientific">Glaciecola siphonariae</name>
    <dbReference type="NCBI Taxonomy" id="521012"/>
    <lineage>
        <taxon>Bacteria</taxon>
        <taxon>Pseudomonadati</taxon>
        <taxon>Pseudomonadota</taxon>
        <taxon>Gammaproteobacteria</taxon>
        <taxon>Alteromonadales</taxon>
        <taxon>Alteromonadaceae</taxon>
        <taxon>Glaciecola</taxon>
    </lineage>
</organism>
<dbReference type="Proteomes" id="UP001595897">
    <property type="component" value="Unassembled WGS sequence"/>
</dbReference>
<dbReference type="Gene3D" id="1.25.40.10">
    <property type="entry name" value="Tetratricopeptide repeat domain"/>
    <property type="match status" value="1"/>
</dbReference>
<comment type="caution">
    <text evidence="1">The sequence shown here is derived from an EMBL/GenBank/DDBJ whole genome shotgun (WGS) entry which is preliminary data.</text>
</comment>
<protein>
    <submittedName>
        <fullName evidence="1">Tetratricopeptide repeat protein</fullName>
    </submittedName>
</protein>
<dbReference type="InterPro" id="IPR011990">
    <property type="entry name" value="TPR-like_helical_dom_sf"/>
</dbReference>
<dbReference type="SMART" id="SM00028">
    <property type="entry name" value="TPR"/>
    <property type="match status" value="3"/>
</dbReference>
<sequence>MDIKCFFVVVLTFYLLGCHSYQHDAIAYQESLLQQQAPASNTLNDKSSLLTHLNDTWFEPQTISDELLFALTDEQKQIFDAFYTHPRYAHLSAPARFSEFLTTRLAKFTYHGQTYTASEAFDKMSGNCLSLAILTTALANHAQLDIRYQRVDAAPVYEKHGNILLLSTHVRTRVYGPKPEPKEGLIITREFVVIDYFPTYSDVRGEMLSENEFFAMYHRNMAAQAIIEQDYDQAYEYIKLGLTYRAEHSETYNMLAVLYNRIRQRDSAMALYHDLLEQSRSSLNAIENYASLLVQDGKEEVAQQYFIQIEGINDNNPFQWLSLAERHLRSGQLRLAEKYAKRAAQHGHYLHEPHFALAKIYAKQNKNGAARRSLERASELARKPDDEKRYLAKLDSLN</sequence>
<dbReference type="RefSeq" id="WP_382409921.1">
    <property type="nucleotide sequence ID" value="NZ_JBHSGU010000009.1"/>
</dbReference>
<dbReference type="EMBL" id="JBHSGU010000009">
    <property type="protein sequence ID" value="MFC4701446.1"/>
    <property type="molecule type" value="Genomic_DNA"/>
</dbReference>
<evidence type="ECO:0000313" key="2">
    <source>
        <dbReference type="Proteomes" id="UP001595897"/>
    </source>
</evidence>
<accession>A0ABV9LZV0</accession>